<keyword evidence="3" id="KW-1185">Reference proteome</keyword>
<keyword evidence="1" id="KW-0812">Transmembrane</keyword>
<dbReference type="AlphaFoldDB" id="A0A133U9X6"/>
<proteinExistence type="predicted"/>
<keyword evidence="1" id="KW-1133">Transmembrane helix</keyword>
<name>A0A133U9X6_9EURY</name>
<keyword evidence="1" id="KW-0472">Membrane</keyword>
<protein>
    <submittedName>
        <fullName evidence="2">Uncharacterized protein</fullName>
    </submittedName>
</protein>
<feature type="transmembrane region" description="Helical" evidence="1">
    <location>
        <begin position="20"/>
        <end position="36"/>
    </location>
</feature>
<organism evidence="2 3">
    <name type="scientific">candidate division MSBL1 archaeon SCGC-AAA259E17</name>
    <dbReference type="NCBI Taxonomy" id="1698263"/>
    <lineage>
        <taxon>Archaea</taxon>
        <taxon>Methanobacteriati</taxon>
        <taxon>Methanobacteriota</taxon>
        <taxon>candidate division MSBL1</taxon>
    </lineage>
</organism>
<dbReference type="EMBL" id="LHXN01000132">
    <property type="protein sequence ID" value="KXA90946.1"/>
    <property type="molecule type" value="Genomic_DNA"/>
</dbReference>
<accession>A0A133U9X6</accession>
<comment type="caution">
    <text evidence="2">The sequence shown here is derived from an EMBL/GenBank/DDBJ whole genome shotgun (WGS) entry which is preliminary data.</text>
</comment>
<evidence type="ECO:0000313" key="2">
    <source>
        <dbReference type="EMBL" id="KXA90946.1"/>
    </source>
</evidence>
<sequence length="93" mass="10830">MKNHLDADKTHMETDAAVRGYFFVTFLALRVYFAVLKRLHENELNQKVSVAEVFWELRKVERIRKPGGKEAFAQIPQRAREIVDVFPEALPMA</sequence>
<evidence type="ECO:0000313" key="3">
    <source>
        <dbReference type="Proteomes" id="UP000070373"/>
    </source>
</evidence>
<evidence type="ECO:0000256" key="1">
    <source>
        <dbReference type="SAM" id="Phobius"/>
    </source>
</evidence>
<reference evidence="2 3" key="1">
    <citation type="journal article" date="2016" name="Sci. Rep.">
        <title>Metabolic traits of an uncultured archaeal lineage -MSBL1- from brine pools of the Red Sea.</title>
        <authorList>
            <person name="Mwirichia R."/>
            <person name="Alam I."/>
            <person name="Rashid M."/>
            <person name="Vinu M."/>
            <person name="Ba-Alawi W."/>
            <person name="Anthony Kamau A."/>
            <person name="Kamanda Ngugi D."/>
            <person name="Goker M."/>
            <person name="Klenk H.P."/>
            <person name="Bajic V."/>
            <person name="Stingl U."/>
        </authorList>
    </citation>
    <scope>NUCLEOTIDE SEQUENCE [LARGE SCALE GENOMIC DNA]</scope>
    <source>
        <strain evidence="2">SCGC-AAA259E17</strain>
    </source>
</reference>
<gene>
    <name evidence="2" type="ORF">AKJ64_05100</name>
</gene>
<dbReference type="Proteomes" id="UP000070373">
    <property type="component" value="Unassembled WGS sequence"/>
</dbReference>